<evidence type="ECO:0000313" key="2">
    <source>
        <dbReference type="Proteomes" id="UP001589890"/>
    </source>
</evidence>
<proteinExistence type="predicted"/>
<accession>A0ABV6QXL4</accession>
<keyword evidence="2" id="KW-1185">Reference proteome</keyword>
<organism evidence="1 2">
    <name type="scientific">Kribbella deserti</name>
    <dbReference type="NCBI Taxonomy" id="1926257"/>
    <lineage>
        <taxon>Bacteria</taxon>
        <taxon>Bacillati</taxon>
        <taxon>Actinomycetota</taxon>
        <taxon>Actinomycetes</taxon>
        <taxon>Propionibacteriales</taxon>
        <taxon>Kribbellaceae</taxon>
        <taxon>Kribbella</taxon>
    </lineage>
</organism>
<reference evidence="1 2" key="1">
    <citation type="submission" date="2024-09" db="EMBL/GenBank/DDBJ databases">
        <authorList>
            <person name="Sun Q."/>
            <person name="Mori K."/>
        </authorList>
    </citation>
    <scope>NUCLEOTIDE SEQUENCE [LARGE SCALE GENOMIC DNA]</scope>
    <source>
        <strain evidence="1 2">CGMCC 1.15906</strain>
    </source>
</reference>
<comment type="caution">
    <text evidence="1">The sequence shown here is derived from an EMBL/GenBank/DDBJ whole genome shotgun (WGS) entry which is preliminary data.</text>
</comment>
<gene>
    <name evidence="1" type="ORF">ACFFGN_35285</name>
</gene>
<sequence>MTASLVAVAGLMAPIGINLMSGAVKDGTGRSAQRDTAVQVVTPQVVLDTISTTNADNGQLTVTGHVTPALPDYTWAYLQRYDTDAKLWVNVAKRQMVAGKIGITATRPGSVAHYRLTTPATDGYAEGASAAKSFTHYVWRGAFTKAYGFHSDGSKPWALTPESANYLWVNHDVRGETSPVGVVAPPISGCLEVRAWLANRYANYHADFDLKASLNASHDLLGTASLGGTAGTSVKLEAPLTISSGAPYQSLYIQVRPKTPYIGTTPISNWNLEVHLRCAN</sequence>
<dbReference type="EMBL" id="JBHLTC010000053">
    <property type="protein sequence ID" value="MFC0629383.1"/>
    <property type="molecule type" value="Genomic_DNA"/>
</dbReference>
<dbReference type="Proteomes" id="UP001589890">
    <property type="component" value="Unassembled WGS sequence"/>
</dbReference>
<dbReference type="RefSeq" id="WP_380057367.1">
    <property type="nucleotide sequence ID" value="NZ_JBHLTC010000053.1"/>
</dbReference>
<protein>
    <submittedName>
        <fullName evidence="1">Uncharacterized protein</fullName>
    </submittedName>
</protein>
<name>A0ABV6QXL4_9ACTN</name>
<evidence type="ECO:0000313" key="1">
    <source>
        <dbReference type="EMBL" id="MFC0629383.1"/>
    </source>
</evidence>